<organism evidence="1 2">
    <name type="scientific">Candidatus Promineifilum breve</name>
    <dbReference type="NCBI Taxonomy" id="1806508"/>
    <lineage>
        <taxon>Bacteria</taxon>
        <taxon>Bacillati</taxon>
        <taxon>Chloroflexota</taxon>
        <taxon>Ardenticatenia</taxon>
        <taxon>Candidatus Promineifilales</taxon>
        <taxon>Candidatus Promineifilaceae</taxon>
        <taxon>Candidatus Promineifilum</taxon>
    </lineage>
</organism>
<geneLocation type="plasmid" evidence="1 2">
    <name>III</name>
</geneLocation>
<protein>
    <recommendedName>
        <fullName evidence="3">Glycosyltransferase</fullName>
    </recommendedName>
</protein>
<name>A0A160T8E8_9CHLR</name>
<evidence type="ECO:0000313" key="1">
    <source>
        <dbReference type="EMBL" id="CUS06434.1"/>
    </source>
</evidence>
<keyword evidence="1" id="KW-0614">Plasmid</keyword>
<sequence length="299" mass="33389">MAECPVCFIAGGNLNNAGSRMRAYWPARFIDGATVVHWERAGEGLPDARAYVFQKFVNVPVMAELRERGRLVFWDVCDPSWWFNPGDVNEALTLIDGIVASSDALAKDFTRWAGRACRCIPDRLLLEHFDRQRQHTAAEPVRLIWFGAAQNRMALYAAHANLERLIANGYRIELTVCDNASHAPFADIAGTYPIYYTRWSLEMEVETLAAHDLALLPPYPGPWGAVKSNNKSLTAAACGLPVVSGEDYGQLRAFVANEDVRRITAAVGRAEVEREWNVERSAAEWLALIEETEHDPTRG</sequence>
<dbReference type="RefSeq" id="WP_095045728.1">
    <property type="nucleotide sequence ID" value="NZ_LN890657.1"/>
</dbReference>
<reference evidence="1" key="1">
    <citation type="submission" date="2016-01" db="EMBL/GenBank/DDBJ databases">
        <authorList>
            <person name="Mcilroy J.S."/>
            <person name="Karst M S."/>
            <person name="Albertsen M."/>
        </authorList>
    </citation>
    <scope>NUCLEOTIDE SEQUENCE</scope>
    <source>
        <strain evidence="1">Cfx-K</strain>
        <plasmid evidence="1">III</plasmid>
    </source>
</reference>
<evidence type="ECO:0000313" key="2">
    <source>
        <dbReference type="Proteomes" id="UP000215027"/>
    </source>
</evidence>
<evidence type="ECO:0008006" key="3">
    <source>
        <dbReference type="Google" id="ProtNLM"/>
    </source>
</evidence>
<dbReference type="Proteomes" id="UP000215027">
    <property type="component" value="Plasmid III"/>
</dbReference>
<dbReference type="EMBL" id="LN890657">
    <property type="protein sequence ID" value="CUS06434.1"/>
    <property type="molecule type" value="Genomic_DNA"/>
</dbReference>
<dbReference type="SUPFAM" id="SSF53756">
    <property type="entry name" value="UDP-Glycosyltransferase/glycogen phosphorylase"/>
    <property type="match status" value="1"/>
</dbReference>
<keyword evidence="2" id="KW-1185">Reference proteome</keyword>
<dbReference type="AlphaFoldDB" id="A0A160T8E8"/>
<gene>
    <name evidence="1" type="ORF">CFX0092_P0034</name>
</gene>
<proteinExistence type="predicted"/>
<accession>A0A160T8E8</accession>
<dbReference type="KEGG" id="pbf:CFX0092_P0034"/>